<evidence type="ECO:0000256" key="2">
    <source>
        <dbReference type="ARBA" id="ARBA00022771"/>
    </source>
</evidence>
<proteinExistence type="predicted"/>
<protein>
    <recommendedName>
        <fullName evidence="7">C3H1-type domain-containing protein</fullName>
    </recommendedName>
</protein>
<evidence type="ECO:0000256" key="4">
    <source>
        <dbReference type="PROSITE-ProRule" id="PRU00723"/>
    </source>
</evidence>
<dbReference type="InterPro" id="IPR036855">
    <property type="entry name" value="Znf_CCCH_sf"/>
</dbReference>
<dbReference type="PROSITE" id="PS50103">
    <property type="entry name" value="ZF_C3H1"/>
    <property type="match status" value="1"/>
</dbReference>
<organism evidence="8 9">
    <name type="scientific">Fonsecaea pedrosoi CBS 271.37</name>
    <dbReference type="NCBI Taxonomy" id="1442368"/>
    <lineage>
        <taxon>Eukaryota</taxon>
        <taxon>Fungi</taxon>
        <taxon>Dikarya</taxon>
        <taxon>Ascomycota</taxon>
        <taxon>Pezizomycotina</taxon>
        <taxon>Eurotiomycetes</taxon>
        <taxon>Chaetothyriomycetidae</taxon>
        <taxon>Chaetothyriales</taxon>
        <taxon>Herpotrichiellaceae</taxon>
        <taxon>Fonsecaea</taxon>
    </lineage>
</organism>
<sequence>MASLRARVEEVLRGDAVKNALLEQMLADIEQLTQQRDAARNELDMARDTARTYYQKMVQAESEKSLIKTSMECDRFVLVLVDGDSMPFLDDFVSRGMEGGEEAGKHLRAAILEYYKTNSRYRADDRVMIRVYANARGLSRTYKAAKIITEETVFDQFMVGFNRSHPLSDYIDAGSHKEAADSKVKANLELFYRNFHCQHIVFGGSADSSYAGFLGPYALPNTLNDRITLLEGPPFPYDLKKVAQGFQQTSFKTIFRSTKIQITPNGTISVTAGVKRPAPDPLSGVRERPSPRPTAAALTPPKPQPALNAQLTAAAPSLVPSPIIYQNQYGQRLDIPLKIDKQYLQYLYDNNSRLCNNFYLKGHCHYGTNCEWDHSQILNQVQLDTFRHKARTSACRNAFCQDPSCPLGHMCPRNGACNIPACKFLPEMHNIDVSQIYEFNTATQERKRVSTAV</sequence>
<keyword evidence="9" id="KW-1185">Reference proteome</keyword>
<dbReference type="InterPro" id="IPR000571">
    <property type="entry name" value="Znf_CCCH"/>
</dbReference>
<dbReference type="PANTHER" id="PTHR37543">
    <property type="entry name" value="CCCH ZINC FINGER DNA BINDING PROTEIN (AFU_ORTHOLOGUE AFUA_5G12760)"/>
    <property type="match status" value="1"/>
</dbReference>
<keyword evidence="2 4" id="KW-0863">Zinc-finger</keyword>
<dbReference type="EMBL" id="KN846973">
    <property type="protein sequence ID" value="KIW78217.1"/>
    <property type="molecule type" value="Genomic_DNA"/>
</dbReference>
<dbReference type="Pfam" id="PF25540">
    <property type="entry name" value="DUF7923"/>
    <property type="match status" value="1"/>
</dbReference>
<keyword evidence="3 4" id="KW-0862">Zinc</keyword>
<dbReference type="InterPro" id="IPR057654">
    <property type="entry name" value="Znf-CCCH_tandem"/>
</dbReference>
<evidence type="ECO:0000313" key="8">
    <source>
        <dbReference type="EMBL" id="KIW78217.1"/>
    </source>
</evidence>
<dbReference type="GO" id="GO:0008270">
    <property type="term" value="F:zinc ion binding"/>
    <property type="evidence" value="ECO:0007669"/>
    <property type="project" value="UniProtKB-KW"/>
</dbReference>
<dbReference type="STRING" id="1442368.A0A0D2EVF8"/>
<evidence type="ECO:0000256" key="3">
    <source>
        <dbReference type="ARBA" id="ARBA00022833"/>
    </source>
</evidence>
<name>A0A0D2EVF8_9EURO</name>
<dbReference type="InterPro" id="IPR057683">
    <property type="entry name" value="DUF7923"/>
</dbReference>
<dbReference type="VEuPathDB" id="FungiDB:Z517_08050"/>
<evidence type="ECO:0000256" key="1">
    <source>
        <dbReference type="ARBA" id="ARBA00022723"/>
    </source>
</evidence>
<feature type="coiled-coil region" evidence="5">
    <location>
        <begin position="22"/>
        <end position="49"/>
    </location>
</feature>
<evidence type="ECO:0000256" key="6">
    <source>
        <dbReference type="SAM" id="MobiDB-lite"/>
    </source>
</evidence>
<dbReference type="GeneID" id="25307540"/>
<dbReference type="Proteomes" id="UP000053029">
    <property type="component" value="Unassembled WGS sequence"/>
</dbReference>
<dbReference type="SUPFAM" id="SSF90229">
    <property type="entry name" value="CCCH zinc finger"/>
    <property type="match status" value="1"/>
</dbReference>
<evidence type="ECO:0000259" key="7">
    <source>
        <dbReference type="PROSITE" id="PS50103"/>
    </source>
</evidence>
<dbReference type="HOGENOM" id="CLU_031811_0_0_1"/>
<dbReference type="AlphaFoldDB" id="A0A0D2EVF8"/>
<feature type="region of interest" description="Disordered" evidence="6">
    <location>
        <begin position="273"/>
        <end position="302"/>
    </location>
</feature>
<evidence type="ECO:0000256" key="5">
    <source>
        <dbReference type="SAM" id="Coils"/>
    </source>
</evidence>
<reference evidence="8 9" key="1">
    <citation type="submission" date="2015-01" db="EMBL/GenBank/DDBJ databases">
        <title>The Genome Sequence of Fonsecaea pedrosoi CBS 271.37.</title>
        <authorList>
            <consortium name="The Broad Institute Genomics Platform"/>
            <person name="Cuomo C."/>
            <person name="de Hoog S."/>
            <person name="Gorbushina A."/>
            <person name="Stielow B."/>
            <person name="Teixiera M."/>
            <person name="Abouelleil A."/>
            <person name="Chapman S.B."/>
            <person name="Priest M."/>
            <person name="Young S.K."/>
            <person name="Wortman J."/>
            <person name="Nusbaum C."/>
            <person name="Birren B."/>
        </authorList>
    </citation>
    <scope>NUCLEOTIDE SEQUENCE [LARGE SCALE GENOMIC DNA]</scope>
    <source>
        <strain evidence="8 9">CBS 271.37</strain>
    </source>
</reference>
<feature type="zinc finger region" description="C3H1-type" evidence="4">
    <location>
        <begin position="349"/>
        <end position="377"/>
    </location>
</feature>
<dbReference type="RefSeq" id="XP_013282025.1">
    <property type="nucleotide sequence ID" value="XM_013426571.1"/>
</dbReference>
<feature type="domain" description="C3H1-type" evidence="7">
    <location>
        <begin position="349"/>
        <end position="377"/>
    </location>
</feature>
<dbReference type="PANTHER" id="PTHR37543:SF1">
    <property type="entry name" value="CCCH ZINC FINGER DNA BINDING PROTEIN (AFU_ORTHOLOGUE AFUA_5G12760)"/>
    <property type="match status" value="1"/>
</dbReference>
<keyword evidence="5" id="KW-0175">Coiled coil</keyword>
<accession>A0A0D2EVF8</accession>
<keyword evidence="1 4" id="KW-0479">Metal-binding</keyword>
<evidence type="ECO:0000313" key="9">
    <source>
        <dbReference type="Proteomes" id="UP000053029"/>
    </source>
</evidence>
<dbReference type="OrthoDB" id="2270193at2759"/>
<dbReference type="Pfam" id="PF25543">
    <property type="entry name" value="zf-CCCH_tandem"/>
    <property type="match status" value="1"/>
</dbReference>
<gene>
    <name evidence="8" type="ORF">Z517_08050</name>
</gene>